<evidence type="ECO:0000313" key="3">
    <source>
        <dbReference type="Proteomes" id="UP000564704"/>
    </source>
</evidence>
<dbReference type="OrthoDB" id="5291101at2"/>
<dbReference type="PANTHER" id="PTHR22916:SF3">
    <property type="entry name" value="UDP-GLCNAC:BETAGAL BETA-1,3-N-ACETYLGLUCOSAMINYLTRANSFERASE-LIKE PROTEIN 1"/>
    <property type="match status" value="1"/>
</dbReference>
<dbReference type="GO" id="GO:0016758">
    <property type="term" value="F:hexosyltransferase activity"/>
    <property type="evidence" value="ECO:0007669"/>
    <property type="project" value="UniProtKB-ARBA"/>
</dbReference>
<dbReference type="InterPro" id="IPR029044">
    <property type="entry name" value="Nucleotide-diphossugar_trans"/>
</dbReference>
<organism evidence="2 3">
    <name type="scientific">Roseovarius bejariae</name>
    <dbReference type="NCBI Taxonomy" id="2576383"/>
    <lineage>
        <taxon>Bacteria</taxon>
        <taxon>Pseudomonadati</taxon>
        <taxon>Pseudomonadota</taxon>
        <taxon>Alphaproteobacteria</taxon>
        <taxon>Rhodobacterales</taxon>
        <taxon>Roseobacteraceae</taxon>
        <taxon>Roseovarius</taxon>
    </lineage>
</organism>
<dbReference type="Proteomes" id="UP000564704">
    <property type="component" value="Unassembled WGS sequence"/>
</dbReference>
<dbReference type="SUPFAM" id="SSF53448">
    <property type="entry name" value="Nucleotide-diphospho-sugar transferases"/>
    <property type="match status" value="1"/>
</dbReference>
<dbReference type="InterPro" id="IPR001173">
    <property type="entry name" value="Glyco_trans_2-like"/>
</dbReference>
<accession>A0A844D0B9</accession>
<protein>
    <submittedName>
        <fullName evidence="2">Glycosyltransferase</fullName>
    </submittedName>
</protein>
<feature type="domain" description="Glycosyltransferase 2-like" evidence="1">
    <location>
        <begin position="23"/>
        <end position="186"/>
    </location>
</feature>
<name>A0A844D0B9_9RHOB</name>
<dbReference type="PANTHER" id="PTHR22916">
    <property type="entry name" value="GLYCOSYLTRANSFERASE"/>
    <property type="match status" value="1"/>
</dbReference>
<keyword evidence="3" id="KW-1185">Reference proteome</keyword>
<gene>
    <name evidence="2" type="ORF">FDP25_09605</name>
</gene>
<evidence type="ECO:0000259" key="1">
    <source>
        <dbReference type="Pfam" id="PF00535"/>
    </source>
</evidence>
<dbReference type="EMBL" id="SZWE01000001">
    <property type="protein sequence ID" value="MRU15684.1"/>
    <property type="molecule type" value="Genomic_DNA"/>
</dbReference>
<dbReference type="Gene3D" id="3.90.550.10">
    <property type="entry name" value="Spore Coat Polysaccharide Biosynthesis Protein SpsA, Chain A"/>
    <property type="match status" value="1"/>
</dbReference>
<comment type="caution">
    <text evidence="2">The sequence shown here is derived from an EMBL/GenBank/DDBJ whole genome shotgun (WGS) entry which is preliminary data.</text>
</comment>
<evidence type="ECO:0000313" key="2">
    <source>
        <dbReference type="EMBL" id="MRU15684.1"/>
    </source>
</evidence>
<dbReference type="Pfam" id="PF00535">
    <property type="entry name" value="Glycos_transf_2"/>
    <property type="match status" value="1"/>
</dbReference>
<keyword evidence="2" id="KW-0808">Transferase</keyword>
<reference evidence="2 3" key="1">
    <citation type="submission" date="2019-05" db="EMBL/GenBank/DDBJ databases">
        <title>Roseovarius bejariae sp. nov., a moderately halophylic bacterium isolated from a saline soil in Rambla Salada (Murcia).</title>
        <authorList>
            <person name="Castro D.J."/>
            <person name="Gomez-Altuve A."/>
            <person name="Reina J.C."/>
            <person name="Rodriguez M."/>
            <person name="Sampedro I."/>
            <person name="Llamas I."/>
            <person name="Martinez-Checa F."/>
        </authorList>
    </citation>
    <scope>NUCLEOTIDE SEQUENCE [LARGE SCALE GENOMIC DNA]</scope>
    <source>
        <strain evidence="2 3">A21</strain>
    </source>
</reference>
<sequence>MQISTQIRHLGPSQAMIDNPLVSVIIPSYNHAQYIEYAIESVLAQTYPNIELIIVDDGSSDNSHEVIRKYEEHPQIRIILNKKNKGQSAVINQALAASSGKYIAILPSDDWFLPEKIALQVAKMEACDQEVGVVYAAGARYFEDTEETANVYLPVHTGWIARNLIEWGNFIYPVTPLYRRDVFDKVRPSEQFKAEGEAIHLRIAIHFRYEYVDAVVAIMRDHSYNIGKDATTLNEELAKHREWYFSLPELPDDIKALKKVSLLRLYRVKAMQLIIDRGEGKTGRINITKAFKLAPLDTLRRPKLVAAFMLSFLPRLWLISFKKIRRSELFSKAKF</sequence>
<proteinExistence type="predicted"/>
<dbReference type="AlphaFoldDB" id="A0A844D0B9"/>